<dbReference type="Gene3D" id="1.20.140.40">
    <property type="entry name" value="Invertase/pectin methylesterase inhibitor family protein"/>
    <property type="match status" value="1"/>
</dbReference>
<dbReference type="InterPro" id="IPR006501">
    <property type="entry name" value="Pectinesterase_inhib_dom"/>
</dbReference>
<gene>
    <name evidence="4" type="ORF">QVD17_27751</name>
</gene>
<keyword evidence="2" id="KW-0732">Signal</keyword>
<evidence type="ECO:0000256" key="1">
    <source>
        <dbReference type="SAM" id="MobiDB-lite"/>
    </source>
</evidence>
<dbReference type="Pfam" id="PF04043">
    <property type="entry name" value="PMEI"/>
    <property type="match status" value="1"/>
</dbReference>
<accession>A0AAD8NS17</accession>
<keyword evidence="5" id="KW-1185">Reference proteome</keyword>
<dbReference type="Proteomes" id="UP001229421">
    <property type="component" value="Unassembled WGS sequence"/>
</dbReference>
<evidence type="ECO:0000313" key="4">
    <source>
        <dbReference type="EMBL" id="KAK1418606.1"/>
    </source>
</evidence>
<comment type="caution">
    <text evidence="4">The sequence shown here is derived from an EMBL/GenBank/DDBJ whole genome shotgun (WGS) entry which is preliminary data.</text>
</comment>
<feature type="chain" id="PRO_5042065182" description="Pectinesterase inhibitor domain-containing protein" evidence="2">
    <location>
        <begin position="20"/>
        <end position="211"/>
    </location>
</feature>
<organism evidence="4 5">
    <name type="scientific">Tagetes erecta</name>
    <name type="common">African marigold</name>
    <dbReference type="NCBI Taxonomy" id="13708"/>
    <lineage>
        <taxon>Eukaryota</taxon>
        <taxon>Viridiplantae</taxon>
        <taxon>Streptophyta</taxon>
        <taxon>Embryophyta</taxon>
        <taxon>Tracheophyta</taxon>
        <taxon>Spermatophyta</taxon>
        <taxon>Magnoliopsida</taxon>
        <taxon>eudicotyledons</taxon>
        <taxon>Gunneridae</taxon>
        <taxon>Pentapetalae</taxon>
        <taxon>asterids</taxon>
        <taxon>campanulids</taxon>
        <taxon>Asterales</taxon>
        <taxon>Asteraceae</taxon>
        <taxon>Asteroideae</taxon>
        <taxon>Heliantheae alliance</taxon>
        <taxon>Tageteae</taxon>
        <taxon>Tagetes</taxon>
    </lineage>
</organism>
<feature type="region of interest" description="Disordered" evidence="1">
    <location>
        <begin position="28"/>
        <end position="70"/>
    </location>
</feature>
<evidence type="ECO:0000313" key="5">
    <source>
        <dbReference type="Proteomes" id="UP001229421"/>
    </source>
</evidence>
<feature type="domain" description="Pectinesterase inhibitor" evidence="3">
    <location>
        <begin position="97"/>
        <end position="190"/>
    </location>
</feature>
<evidence type="ECO:0000259" key="3">
    <source>
        <dbReference type="Pfam" id="PF04043"/>
    </source>
</evidence>
<feature type="compositionally biased region" description="Polar residues" evidence="1">
    <location>
        <begin position="36"/>
        <end position="52"/>
    </location>
</feature>
<feature type="compositionally biased region" description="Low complexity" evidence="1">
    <location>
        <begin position="53"/>
        <end position="68"/>
    </location>
</feature>
<reference evidence="4" key="1">
    <citation type="journal article" date="2023" name="bioRxiv">
        <title>Improved chromosome-level genome assembly for marigold (Tagetes erecta).</title>
        <authorList>
            <person name="Jiang F."/>
            <person name="Yuan L."/>
            <person name="Wang S."/>
            <person name="Wang H."/>
            <person name="Xu D."/>
            <person name="Wang A."/>
            <person name="Fan W."/>
        </authorList>
    </citation>
    <scope>NUCLEOTIDE SEQUENCE</scope>
    <source>
        <strain evidence="4">WSJ</strain>
        <tissue evidence="4">Leaf</tissue>
    </source>
</reference>
<feature type="signal peptide" evidence="2">
    <location>
        <begin position="1"/>
        <end position="19"/>
    </location>
</feature>
<protein>
    <recommendedName>
        <fullName evidence="3">Pectinesterase inhibitor domain-containing protein</fullName>
    </recommendedName>
</protein>
<proteinExistence type="predicted"/>
<evidence type="ECO:0000256" key="2">
    <source>
        <dbReference type="SAM" id="SignalP"/>
    </source>
</evidence>
<name>A0AAD8NS17_TARER</name>
<dbReference type="EMBL" id="JAUHHV010000007">
    <property type="protein sequence ID" value="KAK1418606.1"/>
    <property type="molecule type" value="Genomic_DNA"/>
</dbReference>
<dbReference type="GO" id="GO:0004857">
    <property type="term" value="F:enzyme inhibitor activity"/>
    <property type="evidence" value="ECO:0007669"/>
    <property type="project" value="InterPro"/>
</dbReference>
<dbReference type="InterPro" id="IPR035513">
    <property type="entry name" value="Invertase/methylesterase_inhib"/>
</dbReference>
<dbReference type="AlphaFoldDB" id="A0AAD8NS17"/>
<dbReference type="SUPFAM" id="SSF101148">
    <property type="entry name" value="Plant invertase/pectin methylesterase inhibitor"/>
    <property type="match status" value="1"/>
</dbReference>
<sequence length="211" mass="22730">MALAKHILSLISIFAVLLSTQCPTATSARAQAPAPSDTSIEVDSSPTPTPILSSESASDSPESATDSPLSASELFELSLPEIGVQKATITLQTEGAKVANKKLEGIEHRIDEFKGLLTKRQAEPGSESSKKCLTQCQENLEEAIDGVKISIESLNNQDFMKANVDISGIATDIETCNDCFIELDAEDKDIKGFRDWIQAVTKECLNDIKKT</sequence>